<dbReference type="Proteomes" id="UP000580474">
    <property type="component" value="Unassembled WGS sequence"/>
</dbReference>
<name>A0A840N8Y4_9PSEU</name>
<dbReference type="GO" id="GO:0016829">
    <property type="term" value="F:lyase activity"/>
    <property type="evidence" value="ECO:0007669"/>
    <property type="project" value="UniProtKB-KW"/>
</dbReference>
<evidence type="ECO:0000313" key="5">
    <source>
        <dbReference type="EMBL" id="MBB5068430.1"/>
    </source>
</evidence>
<evidence type="ECO:0000256" key="1">
    <source>
        <dbReference type="ARBA" id="ARBA00022723"/>
    </source>
</evidence>
<keyword evidence="6" id="KW-1185">Reference proteome</keyword>
<comment type="caution">
    <text evidence="5">The sequence shown here is derived from an EMBL/GenBank/DDBJ whole genome shotgun (WGS) entry which is preliminary data.</text>
</comment>
<gene>
    <name evidence="5" type="ORF">BJ969_001518</name>
</gene>
<dbReference type="Gene3D" id="3.80.30.30">
    <property type="match status" value="1"/>
</dbReference>
<dbReference type="GO" id="GO:0046872">
    <property type="term" value="F:metal ion binding"/>
    <property type="evidence" value="ECO:0007669"/>
    <property type="project" value="UniProtKB-KW"/>
</dbReference>
<dbReference type="InterPro" id="IPR040086">
    <property type="entry name" value="MJ0683-like"/>
</dbReference>
<keyword evidence="2" id="KW-0408">Iron</keyword>
<dbReference type="GO" id="GO:0051536">
    <property type="term" value="F:iron-sulfur cluster binding"/>
    <property type="evidence" value="ECO:0007669"/>
    <property type="project" value="UniProtKB-KW"/>
</dbReference>
<protein>
    <submittedName>
        <fullName evidence="5">DNA repair photolyase</fullName>
    </submittedName>
</protein>
<dbReference type="AlphaFoldDB" id="A0A840N8Y4"/>
<dbReference type="PANTHER" id="PTHR43432">
    <property type="entry name" value="SLR0285 PROTEIN"/>
    <property type="match status" value="1"/>
</dbReference>
<proteinExistence type="predicted"/>
<keyword evidence="3" id="KW-0411">Iron-sulfur</keyword>
<dbReference type="Pfam" id="PF04055">
    <property type="entry name" value="Radical_SAM"/>
    <property type="match status" value="1"/>
</dbReference>
<dbReference type="EMBL" id="JACHIV010000001">
    <property type="protein sequence ID" value="MBB5068430.1"/>
    <property type="molecule type" value="Genomic_DNA"/>
</dbReference>
<dbReference type="PANTHER" id="PTHR43432:SF3">
    <property type="entry name" value="SLR0285 PROTEIN"/>
    <property type="match status" value="1"/>
</dbReference>
<evidence type="ECO:0000256" key="2">
    <source>
        <dbReference type="ARBA" id="ARBA00023004"/>
    </source>
</evidence>
<dbReference type="InterPro" id="IPR007197">
    <property type="entry name" value="rSAM"/>
</dbReference>
<evidence type="ECO:0000313" key="6">
    <source>
        <dbReference type="Proteomes" id="UP000580474"/>
    </source>
</evidence>
<dbReference type="SUPFAM" id="SSF102114">
    <property type="entry name" value="Radical SAM enzymes"/>
    <property type="match status" value="1"/>
</dbReference>
<accession>A0A840N8Y4</accession>
<organism evidence="5 6">
    <name type="scientific">Saccharopolyspora gloriosae</name>
    <dbReference type="NCBI Taxonomy" id="455344"/>
    <lineage>
        <taxon>Bacteria</taxon>
        <taxon>Bacillati</taxon>
        <taxon>Actinomycetota</taxon>
        <taxon>Actinomycetes</taxon>
        <taxon>Pseudonocardiales</taxon>
        <taxon>Pseudonocardiaceae</taxon>
        <taxon>Saccharopolyspora</taxon>
    </lineage>
</organism>
<reference evidence="5 6" key="1">
    <citation type="submission" date="2020-08" db="EMBL/GenBank/DDBJ databases">
        <title>Sequencing the genomes of 1000 actinobacteria strains.</title>
        <authorList>
            <person name="Klenk H.-P."/>
        </authorList>
    </citation>
    <scope>NUCLEOTIDE SEQUENCE [LARGE SCALE GENOMIC DNA]</scope>
    <source>
        <strain evidence="5 6">DSM 45582</strain>
    </source>
</reference>
<dbReference type="InterPro" id="IPR058240">
    <property type="entry name" value="rSAM_sf"/>
</dbReference>
<sequence length="244" mass="26755">MVKVNAGALVRLELAHPRWAGEAVAMGTNTDPYQRAEGKYRLMREIIAALRDRANPFSVLTKGTLILRDLDLLRQAAEVAPVSVAVSLGSLQEQVWRAVEPGAPSPLRRLDVVRRLADAGVGCSVMMAPILPGLSDTPEQLDETVAALVGAGATSITPLVLHLRPGAREWYHAWLSRERPELLPLYERLYRNGAYAPKSYQDGVVERVRAAQRRHGMRTPREGTGFRIAGEERVPEGSGQLALL</sequence>
<keyword evidence="5" id="KW-0456">Lyase</keyword>
<evidence type="ECO:0000259" key="4">
    <source>
        <dbReference type="Pfam" id="PF04055"/>
    </source>
</evidence>
<evidence type="ECO:0000256" key="3">
    <source>
        <dbReference type="ARBA" id="ARBA00023014"/>
    </source>
</evidence>
<keyword evidence="1" id="KW-0479">Metal-binding</keyword>
<feature type="domain" description="Radical SAM core" evidence="4">
    <location>
        <begin position="17"/>
        <end position="139"/>
    </location>
</feature>